<reference evidence="12 13" key="1">
    <citation type="submission" date="2019-03" db="EMBL/GenBank/DDBJ databases">
        <title>Single cell metagenomics reveals metabolic interactions within the superorganism composed of flagellate Streblomastix strix and complex community of Bacteroidetes bacteria on its surface.</title>
        <authorList>
            <person name="Treitli S.C."/>
            <person name="Kolisko M."/>
            <person name="Husnik F."/>
            <person name="Keeling P."/>
            <person name="Hampl V."/>
        </authorList>
    </citation>
    <scope>NUCLEOTIDE SEQUENCE [LARGE SCALE GENOMIC DNA]</scope>
    <source>
        <strain evidence="12">ST1C</strain>
    </source>
</reference>
<proteinExistence type="predicted"/>
<comment type="catalytic activity">
    <reaction evidence="8">
        <text>L-seryl-[protein] + ATP = O-phospho-L-seryl-[protein] + ADP + H(+)</text>
        <dbReference type="Rhea" id="RHEA:17989"/>
        <dbReference type="Rhea" id="RHEA-COMP:9863"/>
        <dbReference type="Rhea" id="RHEA-COMP:11604"/>
        <dbReference type="ChEBI" id="CHEBI:15378"/>
        <dbReference type="ChEBI" id="CHEBI:29999"/>
        <dbReference type="ChEBI" id="CHEBI:30616"/>
        <dbReference type="ChEBI" id="CHEBI:83421"/>
        <dbReference type="ChEBI" id="CHEBI:456216"/>
        <dbReference type="EC" id="2.7.11.1"/>
    </reaction>
</comment>
<feature type="compositionally biased region" description="Basic and acidic residues" evidence="10">
    <location>
        <begin position="182"/>
        <end position="195"/>
    </location>
</feature>
<feature type="region of interest" description="Disordered" evidence="10">
    <location>
        <begin position="182"/>
        <end position="203"/>
    </location>
</feature>
<dbReference type="OrthoDB" id="2649at2759"/>
<comment type="catalytic activity">
    <reaction evidence="7">
        <text>L-threonyl-[protein] + ATP = O-phospho-L-threonyl-[protein] + ADP + H(+)</text>
        <dbReference type="Rhea" id="RHEA:46608"/>
        <dbReference type="Rhea" id="RHEA-COMP:11060"/>
        <dbReference type="Rhea" id="RHEA-COMP:11605"/>
        <dbReference type="ChEBI" id="CHEBI:15378"/>
        <dbReference type="ChEBI" id="CHEBI:30013"/>
        <dbReference type="ChEBI" id="CHEBI:30616"/>
        <dbReference type="ChEBI" id="CHEBI:61977"/>
        <dbReference type="ChEBI" id="CHEBI:456216"/>
        <dbReference type="EC" id="2.7.11.1"/>
    </reaction>
</comment>
<evidence type="ECO:0000256" key="7">
    <source>
        <dbReference type="ARBA" id="ARBA00047899"/>
    </source>
</evidence>
<evidence type="ECO:0000256" key="2">
    <source>
        <dbReference type="ARBA" id="ARBA00022527"/>
    </source>
</evidence>
<sequence>MSDGSVRLDFGVSQNMDGDEYGSVSGTNAYQGPEVFQLKRMDFGSDIFAVGLIVFQMLTGRHSYEGGSEIDTIDKIKKGSNEKIPDWISREMKELIESMLDPISSKRPSTKKIMEQETIRVFLKMQKEREKEKEEIIRLKDELAKELDKSDIPKKNTKVLHSSMHAISSIDSIPPVAIFEHPDRAHQEGNKIVKTDDDDGNAL</sequence>
<dbReference type="InterPro" id="IPR051131">
    <property type="entry name" value="NEK_Ser/Thr_kinase_NIMA"/>
</dbReference>
<gene>
    <name evidence="12" type="ORF">EZS28_003871</name>
</gene>
<name>A0A5J4X1S0_9EUKA</name>
<evidence type="ECO:0000256" key="5">
    <source>
        <dbReference type="ARBA" id="ARBA00022777"/>
    </source>
</evidence>
<dbReference type="InterPro" id="IPR000719">
    <property type="entry name" value="Prot_kinase_dom"/>
</dbReference>
<dbReference type="PANTHER" id="PTHR44899:SF3">
    <property type="entry name" value="SERINE_THREONINE-PROTEIN KINASE NEK1"/>
    <property type="match status" value="1"/>
</dbReference>
<keyword evidence="3" id="KW-0808">Transferase</keyword>
<keyword evidence="9" id="KW-0175">Coiled coil</keyword>
<evidence type="ECO:0000313" key="12">
    <source>
        <dbReference type="EMBL" id="KAA6400595.1"/>
    </source>
</evidence>
<dbReference type="PANTHER" id="PTHR44899">
    <property type="entry name" value="CAMK FAMILY PROTEIN KINASE"/>
    <property type="match status" value="1"/>
</dbReference>
<keyword evidence="5" id="KW-0418">Kinase</keyword>
<evidence type="ECO:0000313" key="13">
    <source>
        <dbReference type="Proteomes" id="UP000324800"/>
    </source>
</evidence>
<keyword evidence="6" id="KW-0067">ATP-binding</keyword>
<dbReference type="PROSITE" id="PS50011">
    <property type="entry name" value="PROTEIN_KINASE_DOM"/>
    <property type="match status" value="1"/>
</dbReference>
<organism evidence="12 13">
    <name type="scientific">Streblomastix strix</name>
    <dbReference type="NCBI Taxonomy" id="222440"/>
    <lineage>
        <taxon>Eukaryota</taxon>
        <taxon>Metamonada</taxon>
        <taxon>Preaxostyla</taxon>
        <taxon>Oxymonadida</taxon>
        <taxon>Streblomastigidae</taxon>
        <taxon>Streblomastix</taxon>
    </lineage>
</organism>
<keyword evidence="2" id="KW-0723">Serine/threonine-protein kinase</keyword>
<dbReference type="Pfam" id="PF00069">
    <property type="entry name" value="Pkinase"/>
    <property type="match status" value="1"/>
</dbReference>
<evidence type="ECO:0000256" key="6">
    <source>
        <dbReference type="ARBA" id="ARBA00022840"/>
    </source>
</evidence>
<evidence type="ECO:0000256" key="9">
    <source>
        <dbReference type="SAM" id="Coils"/>
    </source>
</evidence>
<dbReference type="AlphaFoldDB" id="A0A5J4X1S0"/>
<feature type="coiled-coil region" evidence="9">
    <location>
        <begin position="122"/>
        <end position="149"/>
    </location>
</feature>
<dbReference type="EC" id="2.7.11.1" evidence="1"/>
<evidence type="ECO:0000256" key="8">
    <source>
        <dbReference type="ARBA" id="ARBA00048679"/>
    </source>
</evidence>
<dbReference type="GO" id="GO:0004674">
    <property type="term" value="F:protein serine/threonine kinase activity"/>
    <property type="evidence" value="ECO:0007669"/>
    <property type="project" value="UniProtKB-KW"/>
</dbReference>
<evidence type="ECO:0000256" key="3">
    <source>
        <dbReference type="ARBA" id="ARBA00022679"/>
    </source>
</evidence>
<accession>A0A5J4X1S0</accession>
<dbReference type="GO" id="GO:0005524">
    <property type="term" value="F:ATP binding"/>
    <property type="evidence" value="ECO:0007669"/>
    <property type="project" value="UniProtKB-KW"/>
</dbReference>
<evidence type="ECO:0000256" key="1">
    <source>
        <dbReference type="ARBA" id="ARBA00012513"/>
    </source>
</evidence>
<evidence type="ECO:0000259" key="11">
    <source>
        <dbReference type="PROSITE" id="PS50011"/>
    </source>
</evidence>
<dbReference type="Gene3D" id="1.10.510.10">
    <property type="entry name" value="Transferase(Phosphotransferase) domain 1"/>
    <property type="match status" value="1"/>
</dbReference>
<keyword evidence="4" id="KW-0547">Nucleotide-binding</keyword>
<comment type="caution">
    <text evidence="12">The sequence shown here is derived from an EMBL/GenBank/DDBJ whole genome shotgun (WGS) entry which is preliminary data.</text>
</comment>
<evidence type="ECO:0000256" key="10">
    <source>
        <dbReference type="SAM" id="MobiDB-lite"/>
    </source>
</evidence>
<feature type="non-terminal residue" evidence="12">
    <location>
        <position position="203"/>
    </location>
</feature>
<dbReference type="Proteomes" id="UP000324800">
    <property type="component" value="Unassembled WGS sequence"/>
</dbReference>
<protein>
    <recommendedName>
        <fullName evidence="1">non-specific serine/threonine protein kinase</fullName>
        <ecNumber evidence="1">2.7.11.1</ecNumber>
    </recommendedName>
</protein>
<dbReference type="EMBL" id="SNRW01000536">
    <property type="protein sequence ID" value="KAA6400595.1"/>
    <property type="molecule type" value="Genomic_DNA"/>
</dbReference>
<dbReference type="SUPFAM" id="SSF56112">
    <property type="entry name" value="Protein kinase-like (PK-like)"/>
    <property type="match status" value="1"/>
</dbReference>
<feature type="domain" description="Protein kinase" evidence="11">
    <location>
        <begin position="1"/>
        <end position="123"/>
    </location>
</feature>
<evidence type="ECO:0000256" key="4">
    <source>
        <dbReference type="ARBA" id="ARBA00022741"/>
    </source>
</evidence>
<dbReference type="InterPro" id="IPR011009">
    <property type="entry name" value="Kinase-like_dom_sf"/>
</dbReference>